<sequence>MVRWKIEDARKWSCLGRIFFIRHGATKGNAQGRYIGSASDEDLSMEGMLAVKALRHAPYLPAPSQLLKLYMSPMMRCRQTAGLLYPEVLKESIEDWREIYFGRFEGHNYEELKTDRAYQAWIDGGGEGDFPEGESRAAFRERVLRGFDRVVTEMETWTPGERGILLESIDESSKREIPNVAAVVHGGVIMTILSAYAGGGYFDYQCANGEGFACLIMLDSGHGLHLTDLVPLRLEEEKE</sequence>
<dbReference type="RefSeq" id="WP_006906284.1">
    <property type="nucleotide sequence ID" value="NZ_GG665866.1"/>
</dbReference>
<dbReference type="HOGENOM" id="CLU_033323_8_1_9"/>
<keyword evidence="2" id="KW-1185">Reference proteome</keyword>
<dbReference type="Gene3D" id="3.40.50.1240">
    <property type="entry name" value="Phosphoglycerate mutase-like"/>
    <property type="match status" value="1"/>
</dbReference>
<dbReference type="EMBL" id="ACIP02000002">
    <property type="protein sequence ID" value="EEP28466.1"/>
    <property type="molecule type" value="Genomic_DNA"/>
</dbReference>
<dbReference type="SMART" id="SM00855">
    <property type="entry name" value="PGAM"/>
    <property type="match status" value="1"/>
</dbReference>
<name>C4GBH3_9FIRM</name>
<dbReference type="AlphaFoldDB" id="C4GBH3"/>
<dbReference type="SUPFAM" id="SSF53254">
    <property type="entry name" value="Phosphoglycerate mutase-like"/>
    <property type="match status" value="1"/>
</dbReference>
<comment type="caution">
    <text evidence="1">The sequence shown here is derived from an EMBL/GenBank/DDBJ whole genome shotgun (WGS) entry which is preliminary data.</text>
</comment>
<gene>
    <name evidence="1" type="ORF">GCWU000342_01274</name>
</gene>
<dbReference type="InterPro" id="IPR013078">
    <property type="entry name" value="His_Pase_superF_clade-1"/>
</dbReference>
<dbReference type="GO" id="GO:0005737">
    <property type="term" value="C:cytoplasm"/>
    <property type="evidence" value="ECO:0007669"/>
    <property type="project" value="TreeGrafter"/>
</dbReference>
<dbReference type="InterPro" id="IPR050275">
    <property type="entry name" value="PGM_Phosphatase"/>
</dbReference>
<accession>C4GBH3</accession>
<evidence type="ECO:0000313" key="2">
    <source>
        <dbReference type="Proteomes" id="UP000003494"/>
    </source>
</evidence>
<dbReference type="Proteomes" id="UP000003494">
    <property type="component" value="Unassembled WGS sequence"/>
</dbReference>
<dbReference type="PANTHER" id="PTHR48100:SF1">
    <property type="entry name" value="HISTIDINE PHOSPHATASE FAMILY PROTEIN-RELATED"/>
    <property type="match status" value="1"/>
</dbReference>
<dbReference type="CDD" id="cd07067">
    <property type="entry name" value="HP_PGM_like"/>
    <property type="match status" value="1"/>
</dbReference>
<protein>
    <submittedName>
        <fullName evidence="1">Phosphoglycerate mutase family protein</fullName>
    </submittedName>
</protein>
<dbReference type="STRING" id="626523.GCWU000342_01274"/>
<dbReference type="PANTHER" id="PTHR48100">
    <property type="entry name" value="BROAD-SPECIFICITY PHOSPHATASE YOR283W-RELATED"/>
    <property type="match status" value="1"/>
</dbReference>
<reference evidence="1" key="1">
    <citation type="submission" date="2009-04" db="EMBL/GenBank/DDBJ databases">
        <authorList>
            <person name="Weinstock G."/>
            <person name="Sodergren E."/>
            <person name="Clifton S."/>
            <person name="Fulton L."/>
            <person name="Fulton B."/>
            <person name="Courtney L."/>
            <person name="Fronick C."/>
            <person name="Harrison M."/>
            <person name="Strong C."/>
            <person name="Farmer C."/>
            <person name="Delahaunty K."/>
            <person name="Markovic C."/>
            <person name="Hall O."/>
            <person name="Minx P."/>
            <person name="Tomlinson C."/>
            <person name="Mitreva M."/>
            <person name="Nelson J."/>
            <person name="Hou S."/>
            <person name="Wollam A."/>
            <person name="Pepin K.H."/>
            <person name="Johnson M."/>
            <person name="Bhonagiri V."/>
            <person name="Nash W.E."/>
            <person name="Warren W."/>
            <person name="Chinwalla A."/>
            <person name="Mardis E.R."/>
            <person name="Wilson R.K."/>
        </authorList>
    </citation>
    <scope>NUCLEOTIDE SEQUENCE [LARGE SCALE GENOMIC DNA]</scope>
    <source>
        <strain evidence="1">DSM 14600</strain>
    </source>
</reference>
<dbReference type="eggNOG" id="COG0406">
    <property type="taxonomic scope" value="Bacteria"/>
</dbReference>
<organism evidence="1 2">
    <name type="scientific">Shuttleworthella satelles DSM 14600</name>
    <dbReference type="NCBI Taxonomy" id="626523"/>
    <lineage>
        <taxon>Bacteria</taxon>
        <taxon>Bacillati</taxon>
        <taxon>Bacillota</taxon>
        <taxon>Clostridia</taxon>
        <taxon>Lachnospirales</taxon>
        <taxon>Lachnospiraceae</taxon>
        <taxon>Shuttleworthella</taxon>
    </lineage>
</organism>
<dbReference type="InterPro" id="IPR029033">
    <property type="entry name" value="His_PPase_superfam"/>
</dbReference>
<dbReference type="Pfam" id="PF00300">
    <property type="entry name" value="His_Phos_1"/>
    <property type="match status" value="1"/>
</dbReference>
<evidence type="ECO:0000313" key="1">
    <source>
        <dbReference type="EMBL" id="EEP28466.1"/>
    </source>
</evidence>
<proteinExistence type="predicted"/>
<dbReference type="GO" id="GO:0016791">
    <property type="term" value="F:phosphatase activity"/>
    <property type="evidence" value="ECO:0007669"/>
    <property type="project" value="TreeGrafter"/>
</dbReference>